<proteinExistence type="predicted"/>
<sequence length="948" mass="106056">MKKLLLILSLALFSIPNYAQISWQGGSIPEETNPATILFDKTGTGLESYSGTIYAHTGVTIDDNIAWQNVIGTWGNNATQPVLELVSGNIYKLDLTSSIKDYYSYSGTGAITAINMVLRSADGLQQTGDLDLPVGAFQLILNSPAQNSTTLINSGESLNVSASNTGGNANYVLTANGTVINTQNNTSSYTYTHSNITQYQHYELQVTLVGTGVKTKNFDVLINQTTATAIMPTSYQDGITYLSDTEAVLVLYAPGKDYIYVAGSFNNWQPNSSYAMKYDFTRGKHWITLSGLTSGQIETYQYWVVKKEPSGSALSLVKVADPYSTLILDPNDDQYIPASTYPNLPAYPSGQKYAVSVLQTNQAAYNWQVSNFNKPKKEDLVVYEVLLRDFDADRNFQDLIDRISYFKNLNINAIELMPVMEFEGNESWGYNTSFHLALDKYYGTKDKFKELVDVCHQNGIAVILDLALNHAFGQNSMVRMWNDNRYGDSYGEPTSENPYFNTVAKHTYSVGNDFNHQRTATQNYTKRVIKQWIEEFKIDGFRWDLTKGFTQNCTDSNYSCTDSYQADRVAVLKSYADYSWSLDPNHYVIFEHLGSDAEEQEWANYKINEGKGVMMWSEMWNSYKELANGNASSFDRMGHVAHGFTEKRTLGYPESHDKDRIMYEMTTFGKTGTEYDIKDLNTALARMSALGAVTLTIPGPKMLWHFADLGMDDSIWLCSDGVTVNSDYDATPGDCKLSTKPQPQWSENWLGNPNRKQVYDDWSRLIQLKTQEAVFEGDYTIDSGTLTPKIYIFDDTLPTSSLKNVVILANFDVIAQNITPNFPYPGTWYDLMDETGGTSITVSNTPAAINLPAGAFKIYGNKASTLSVSDIEKHLFAIYPNPTSTSFKLNNAVNDLRIYNITGKMVKSFNGNFQKGFSFNVSNLNQGIYIIKIKNQLGQSLTSKLVKL</sequence>
<dbReference type="GO" id="GO:0016787">
    <property type="term" value="F:hydrolase activity"/>
    <property type="evidence" value="ECO:0007669"/>
    <property type="project" value="UniProtKB-KW"/>
</dbReference>
<dbReference type="NCBIfam" id="TIGR04183">
    <property type="entry name" value="Por_Secre_tail"/>
    <property type="match status" value="1"/>
</dbReference>
<feature type="chain" id="PRO_5046913669" evidence="3">
    <location>
        <begin position="20"/>
        <end position="948"/>
    </location>
</feature>
<dbReference type="PANTHER" id="PTHR43651:SF3">
    <property type="entry name" value="1,4-ALPHA-GLUCAN-BRANCHING ENZYME"/>
    <property type="match status" value="1"/>
</dbReference>
<dbReference type="InterPro" id="IPR014756">
    <property type="entry name" value="Ig_E-set"/>
</dbReference>
<dbReference type="CDD" id="cd11350">
    <property type="entry name" value="AmyAc_4"/>
    <property type="match status" value="1"/>
</dbReference>
<dbReference type="Pfam" id="PF18962">
    <property type="entry name" value="Por_Secre_tail"/>
    <property type="match status" value="1"/>
</dbReference>
<dbReference type="PANTHER" id="PTHR43651">
    <property type="entry name" value="1,4-ALPHA-GLUCAN-BRANCHING ENZYME"/>
    <property type="match status" value="1"/>
</dbReference>
<evidence type="ECO:0000313" key="5">
    <source>
        <dbReference type="EMBL" id="MFH6767805.1"/>
    </source>
</evidence>
<evidence type="ECO:0000259" key="4">
    <source>
        <dbReference type="SMART" id="SM00642"/>
    </source>
</evidence>
<protein>
    <submittedName>
        <fullName evidence="5">Alpha-amylase family glycosyl hydrolase</fullName>
    </submittedName>
</protein>
<evidence type="ECO:0000256" key="3">
    <source>
        <dbReference type="SAM" id="SignalP"/>
    </source>
</evidence>
<keyword evidence="2" id="KW-0119">Carbohydrate metabolism</keyword>
<dbReference type="InterPro" id="IPR026444">
    <property type="entry name" value="Secre_tail"/>
</dbReference>
<reference evidence="5 6" key="1">
    <citation type="submission" date="2024-02" db="EMBL/GenBank/DDBJ databases">
        <title>A Gaetbulibacter species isolated from tidal flats and genomic insights of their niches.</title>
        <authorList>
            <person name="Ye Y."/>
        </authorList>
    </citation>
    <scope>NUCLEOTIDE SEQUENCE [LARGE SCALE GENOMIC DNA]</scope>
    <source>
        <strain evidence="5 6">KEM-8</strain>
    </source>
</reference>
<comment type="caution">
    <text evidence="5">The sequence shown here is derived from an EMBL/GenBank/DDBJ whole genome shotgun (WGS) entry which is preliminary data.</text>
</comment>
<dbReference type="Pfam" id="PF00128">
    <property type="entry name" value="Alpha-amylase"/>
    <property type="match status" value="1"/>
</dbReference>
<dbReference type="InterPro" id="IPR013783">
    <property type="entry name" value="Ig-like_fold"/>
</dbReference>
<organism evidence="5 6">
    <name type="scientific">Gaetbulibacter aquiaggeris</name>
    <dbReference type="NCBI Taxonomy" id="1735373"/>
    <lineage>
        <taxon>Bacteria</taxon>
        <taxon>Pseudomonadati</taxon>
        <taxon>Bacteroidota</taxon>
        <taxon>Flavobacteriia</taxon>
        <taxon>Flavobacteriales</taxon>
        <taxon>Flavobacteriaceae</taxon>
        <taxon>Gaetbulibacter</taxon>
    </lineage>
</organism>
<dbReference type="EMBL" id="JBAWKC010000001">
    <property type="protein sequence ID" value="MFH6767805.1"/>
    <property type="molecule type" value="Genomic_DNA"/>
</dbReference>
<dbReference type="SUPFAM" id="SSF81296">
    <property type="entry name" value="E set domains"/>
    <property type="match status" value="1"/>
</dbReference>
<accession>A0ABW7MMG1</accession>
<dbReference type="Proteomes" id="UP001610104">
    <property type="component" value="Unassembled WGS sequence"/>
</dbReference>
<feature type="signal peptide" evidence="3">
    <location>
        <begin position="1"/>
        <end position="19"/>
    </location>
</feature>
<dbReference type="Gene3D" id="3.20.20.80">
    <property type="entry name" value="Glycosidases"/>
    <property type="match status" value="1"/>
</dbReference>
<dbReference type="SMART" id="SM00642">
    <property type="entry name" value="Aamy"/>
    <property type="match status" value="1"/>
</dbReference>
<evidence type="ECO:0000256" key="2">
    <source>
        <dbReference type="ARBA" id="ARBA00023277"/>
    </source>
</evidence>
<keyword evidence="1 3" id="KW-0732">Signal</keyword>
<gene>
    <name evidence="5" type="ORF">V8G56_03575</name>
</gene>
<dbReference type="Gene3D" id="2.60.40.10">
    <property type="entry name" value="Immunoglobulins"/>
    <property type="match status" value="1"/>
</dbReference>
<dbReference type="InterPro" id="IPR017853">
    <property type="entry name" value="GH"/>
</dbReference>
<dbReference type="SUPFAM" id="SSF51445">
    <property type="entry name" value="(Trans)glycosidases"/>
    <property type="match status" value="1"/>
</dbReference>
<keyword evidence="5" id="KW-0378">Hydrolase</keyword>
<evidence type="ECO:0000256" key="1">
    <source>
        <dbReference type="ARBA" id="ARBA00022729"/>
    </source>
</evidence>
<evidence type="ECO:0000313" key="6">
    <source>
        <dbReference type="Proteomes" id="UP001610104"/>
    </source>
</evidence>
<dbReference type="RefSeq" id="WP_395437086.1">
    <property type="nucleotide sequence ID" value="NZ_JBAWKC010000001.1"/>
</dbReference>
<name>A0ABW7MMG1_9FLAO</name>
<dbReference type="InterPro" id="IPR006047">
    <property type="entry name" value="GH13_cat_dom"/>
</dbReference>
<feature type="domain" description="Glycosyl hydrolase family 13 catalytic" evidence="4">
    <location>
        <begin position="384"/>
        <end position="715"/>
    </location>
</feature>
<keyword evidence="6" id="KW-1185">Reference proteome</keyword>